<reference evidence="2" key="1">
    <citation type="submission" date="2024-07" db="EMBL/GenBank/DDBJ databases">
        <title>Genome Analysis of a Potential Novel Vibrio Species Secreting pH- and Thermo-stable Alginate Lyase and its Application in Producing Alginate Oligosaccharides.</title>
        <authorList>
            <person name="Huang H."/>
            <person name="Bao K."/>
        </authorList>
    </citation>
    <scope>NUCLEOTIDE SEQUENCE</scope>
    <source>
        <strain evidence="2">HB236076</strain>
        <plasmid evidence="2">p-HB236076</plasmid>
    </source>
</reference>
<evidence type="ECO:0000313" key="2">
    <source>
        <dbReference type="EMBL" id="XDK26698.1"/>
    </source>
</evidence>
<dbReference type="RefSeq" id="WP_306099611.1">
    <property type="nucleotide sequence ID" value="NZ_CP162602.1"/>
</dbReference>
<feature type="signal peptide" evidence="1">
    <location>
        <begin position="1"/>
        <end position="21"/>
    </location>
</feature>
<dbReference type="AlphaFoldDB" id="A0AB39HHS0"/>
<dbReference type="EMBL" id="CP162602">
    <property type="protein sequence ID" value="XDK26698.1"/>
    <property type="molecule type" value="Genomic_DNA"/>
</dbReference>
<organism evidence="2">
    <name type="scientific">Vibrio sp. HB236076</name>
    <dbReference type="NCBI Taxonomy" id="3232307"/>
    <lineage>
        <taxon>Bacteria</taxon>
        <taxon>Pseudomonadati</taxon>
        <taxon>Pseudomonadota</taxon>
        <taxon>Gammaproteobacteria</taxon>
        <taxon>Vibrionales</taxon>
        <taxon>Vibrionaceae</taxon>
        <taxon>Vibrio</taxon>
    </lineage>
</organism>
<dbReference type="KEGG" id="vih:AB0763_16855"/>
<sequence length="226" mass="25302">MWNGKYNLVLLSSLFLLQACASVDSGRQSRTNDEPPATGLEGMMAKLYNVPSIAQDGEGKTQSLTMSKLYCQPNMGFELYQGKQEHDNAQVQVTVTLPFSVANRTEGAEIIDGESLHVFINGEEKTLNALPVDESDKQGKRLVHRRYLMPLSMVDEIGYASSFYAQLDLKDDEQIQANCGPLSFQQAKENWHYDKPISPSVVNFANRYVASEGFKRFLTMVDNANF</sequence>
<evidence type="ECO:0008006" key="3">
    <source>
        <dbReference type="Google" id="ProtNLM"/>
    </source>
</evidence>
<feature type="chain" id="PRO_5044330002" description="Lipoprotein" evidence="1">
    <location>
        <begin position="22"/>
        <end position="226"/>
    </location>
</feature>
<proteinExistence type="predicted"/>
<name>A0AB39HHS0_9VIBR</name>
<dbReference type="PROSITE" id="PS51257">
    <property type="entry name" value="PROKAR_LIPOPROTEIN"/>
    <property type="match status" value="1"/>
</dbReference>
<keyword evidence="2" id="KW-0614">Plasmid</keyword>
<protein>
    <recommendedName>
        <fullName evidence="3">Lipoprotein</fullName>
    </recommendedName>
</protein>
<geneLocation type="plasmid" evidence="2">
    <name>p-HB236076</name>
</geneLocation>
<accession>A0AB39HHS0</accession>
<evidence type="ECO:0000256" key="1">
    <source>
        <dbReference type="SAM" id="SignalP"/>
    </source>
</evidence>
<gene>
    <name evidence="2" type="ORF">AB0763_16855</name>
</gene>
<keyword evidence="1" id="KW-0732">Signal</keyword>